<proteinExistence type="predicted"/>
<dbReference type="Gene3D" id="3.40.50.1820">
    <property type="entry name" value="alpha/beta hydrolase"/>
    <property type="match status" value="1"/>
</dbReference>
<evidence type="ECO:0000313" key="2">
    <source>
        <dbReference type="Proteomes" id="UP000234752"/>
    </source>
</evidence>
<evidence type="ECO:0000313" key="1">
    <source>
        <dbReference type="EMBL" id="AUN32916.1"/>
    </source>
</evidence>
<gene>
    <name evidence="1" type="ORF">C0V82_20190</name>
</gene>
<reference evidence="1 2" key="1">
    <citation type="submission" date="2017-12" db="EMBL/GenBank/DDBJ databases">
        <title>Genomes of bacteria within cyanobacterial aggregates.</title>
        <authorList>
            <person name="Cai H."/>
        </authorList>
    </citation>
    <scope>NUCLEOTIDE SEQUENCE [LARGE SCALE GENOMIC DNA]</scope>
    <source>
        <strain evidence="1 2">TH16</strain>
    </source>
</reference>
<dbReference type="GO" id="GO:0016787">
    <property type="term" value="F:hydrolase activity"/>
    <property type="evidence" value="ECO:0007669"/>
    <property type="project" value="UniProtKB-KW"/>
</dbReference>
<protein>
    <submittedName>
        <fullName evidence="1">Alpha/beta hydrolase</fullName>
    </submittedName>
</protein>
<accession>A0A2K9NJX3</accession>
<keyword evidence="2" id="KW-1185">Reference proteome</keyword>
<dbReference type="Proteomes" id="UP000234752">
    <property type="component" value="Chromosome eg_2"/>
</dbReference>
<name>A0A2K9NJX3_9PROT</name>
<dbReference type="InterPro" id="IPR029058">
    <property type="entry name" value="AB_hydrolase_fold"/>
</dbReference>
<dbReference type="AlphaFoldDB" id="A0A2K9NJX3"/>
<dbReference type="OrthoDB" id="2062670at2"/>
<dbReference type="SUPFAM" id="SSF53474">
    <property type="entry name" value="alpha/beta-Hydrolases"/>
    <property type="match status" value="1"/>
</dbReference>
<keyword evidence="1" id="KW-0378">Hydrolase</keyword>
<dbReference type="KEGG" id="ncb:C0V82_20190"/>
<sequence length="439" mass="46838">MQQAPAQTAAAPRTSFVPLARGVPGVLYEPAVIGPKAETAIFIMHSAADYLSFPGCTELSHRGYRVLCANNSSSKSGISNDGMLDQVLLEAKEGVAWLRRHPGVKHVVLLGHSGGGTVMSAYQFIAEGGTKVCQSSEKIWKCPDSLAGLPAADGLMLIDSNWGLGAMTLFSLDPAVKDEKAGMALDPALDMFNPANGFTPSGSTYSPEFTGKFLTAAGQRNNGLIAKAQMALADIQAGKGPFADDAPFVVPGAILLGSNNKLFAQDIRLMSRTRKPWPLLHSGGLVTTEIVKTVRVPENTRNNSPSLIKGALKTTVRNYLNSYAVRTLPDFGYDETSVRGIDWTSTYASPPGNVQGVTVPLLVMGMTGHWEFLAAETIYERAQSPDKTIAFVDGATHLFDTCKACERQPGEFGDTQKTTYDYIDAWLAKPGRFGGLSGG</sequence>
<dbReference type="EMBL" id="CP025612">
    <property type="protein sequence ID" value="AUN32916.1"/>
    <property type="molecule type" value="Genomic_DNA"/>
</dbReference>
<organism evidence="1 2">
    <name type="scientific">Niveispirillum cyanobacteriorum</name>
    <dbReference type="NCBI Taxonomy" id="1612173"/>
    <lineage>
        <taxon>Bacteria</taxon>
        <taxon>Pseudomonadati</taxon>
        <taxon>Pseudomonadota</taxon>
        <taxon>Alphaproteobacteria</taxon>
        <taxon>Rhodospirillales</taxon>
        <taxon>Azospirillaceae</taxon>
        <taxon>Niveispirillum</taxon>
    </lineage>
</organism>